<keyword evidence="3" id="KW-1185">Reference proteome</keyword>
<dbReference type="Pfam" id="PF08241">
    <property type="entry name" value="Methyltransf_11"/>
    <property type="match status" value="1"/>
</dbReference>
<dbReference type="SUPFAM" id="SSF53335">
    <property type="entry name" value="S-adenosyl-L-methionine-dependent methyltransferases"/>
    <property type="match status" value="1"/>
</dbReference>
<accession>A0A7S7SMK1</accession>
<dbReference type="PANTHER" id="PTHR42912">
    <property type="entry name" value="METHYLTRANSFERASE"/>
    <property type="match status" value="1"/>
</dbReference>
<keyword evidence="2" id="KW-0808">Transferase</keyword>
<evidence type="ECO:0000259" key="1">
    <source>
        <dbReference type="Pfam" id="PF08241"/>
    </source>
</evidence>
<dbReference type="Proteomes" id="UP000593892">
    <property type="component" value="Chromosome"/>
</dbReference>
<dbReference type="EMBL" id="CP063849">
    <property type="protein sequence ID" value="QOY89556.1"/>
    <property type="molecule type" value="Genomic_DNA"/>
</dbReference>
<dbReference type="InterPro" id="IPR029063">
    <property type="entry name" value="SAM-dependent_MTases_sf"/>
</dbReference>
<dbReference type="InterPro" id="IPR013216">
    <property type="entry name" value="Methyltransf_11"/>
</dbReference>
<dbReference type="PANTHER" id="PTHR42912:SF93">
    <property type="entry name" value="N6-ADENOSINE-METHYLTRANSFERASE TMT1A"/>
    <property type="match status" value="1"/>
</dbReference>
<dbReference type="RefSeq" id="WP_194451218.1">
    <property type="nucleotide sequence ID" value="NZ_CP063849.1"/>
</dbReference>
<dbReference type="CDD" id="cd02440">
    <property type="entry name" value="AdoMet_MTases"/>
    <property type="match status" value="1"/>
</dbReference>
<gene>
    <name evidence="2" type="ORF">IRI77_06275</name>
</gene>
<sequence>MPANLIHLSVNDAYDRWSRFYDTYDNPMVAAAARVVAQGIGGVQGSSVFEFGCGTGRNLAALLDLGAARVTGCDLSSGMLEQARQRHSCFELLQHDMTHPLPLEAGTFDLALFCLSLEHMESLDAPLREARRILKPGGRIAILEIHPFLSLSGVAAHFQDGEEEIRMPAFPHQFADYLQAIVALGLHLEACREWRPCDFHPPLTGKSFKRGPLSPLLLELQFTT</sequence>
<name>A0A7S7SMK1_PALFE</name>
<keyword evidence="2" id="KW-0489">Methyltransferase</keyword>
<dbReference type="KEGG" id="pfer:IRI77_06275"/>
<evidence type="ECO:0000313" key="3">
    <source>
        <dbReference type="Proteomes" id="UP000593892"/>
    </source>
</evidence>
<reference evidence="2 3" key="1">
    <citation type="submission" date="2020-10" db="EMBL/GenBank/DDBJ databases">
        <title>Complete genome sequence of Paludibaculum fermentans P105T, a facultatively anaerobic acidobacterium capable of dissimilatory Fe(III) reduction.</title>
        <authorList>
            <person name="Dedysh S.N."/>
            <person name="Beletsky A.V."/>
            <person name="Kulichevskaya I.S."/>
            <person name="Mardanov A.V."/>
            <person name="Ravin N.V."/>
        </authorList>
    </citation>
    <scope>NUCLEOTIDE SEQUENCE [LARGE SCALE GENOMIC DNA]</scope>
    <source>
        <strain evidence="2 3">P105</strain>
    </source>
</reference>
<dbReference type="AlphaFoldDB" id="A0A7S7SMK1"/>
<dbReference type="InterPro" id="IPR050508">
    <property type="entry name" value="Methyltransf_Superfamily"/>
</dbReference>
<evidence type="ECO:0000313" key="2">
    <source>
        <dbReference type="EMBL" id="QOY89556.1"/>
    </source>
</evidence>
<protein>
    <submittedName>
        <fullName evidence="2">Methyltransferase domain-containing protein</fullName>
    </submittedName>
</protein>
<feature type="domain" description="Methyltransferase type 11" evidence="1">
    <location>
        <begin position="50"/>
        <end position="142"/>
    </location>
</feature>
<dbReference type="GO" id="GO:0032259">
    <property type="term" value="P:methylation"/>
    <property type="evidence" value="ECO:0007669"/>
    <property type="project" value="UniProtKB-KW"/>
</dbReference>
<organism evidence="2 3">
    <name type="scientific">Paludibaculum fermentans</name>
    <dbReference type="NCBI Taxonomy" id="1473598"/>
    <lineage>
        <taxon>Bacteria</taxon>
        <taxon>Pseudomonadati</taxon>
        <taxon>Acidobacteriota</taxon>
        <taxon>Terriglobia</taxon>
        <taxon>Bryobacterales</taxon>
        <taxon>Bryobacteraceae</taxon>
        <taxon>Paludibaculum</taxon>
    </lineage>
</organism>
<proteinExistence type="predicted"/>
<dbReference type="Gene3D" id="3.40.50.150">
    <property type="entry name" value="Vaccinia Virus protein VP39"/>
    <property type="match status" value="1"/>
</dbReference>
<dbReference type="GO" id="GO:0008757">
    <property type="term" value="F:S-adenosylmethionine-dependent methyltransferase activity"/>
    <property type="evidence" value="ECO:0007669"/>
    <property type="project" value="InterPro"/>
</dbReference>